<dbReference type="GO" id="GO:0140664">
    <property type="term" value="F:ATP-dependent DNA damage sensor activity"/>
    <property type="evidence" value="ECO:0007669"/>
    <property type="project" value="InterPro"/>
</dbReference>
<dbReference type="InterPro" id="IPR027417">
    <property type="entry name" value="P-loop_NTPase"/>
</dbReference>
<dbReference type="GO" id="GO:0030983">
    <property type="term" value="F:mismatched DNA binding"/>
    <property type="evidence" value="ECO:0007669"/>
    <property type="project" value="InterPro"/>
</dbReference>
<dbReference type="GO" id="GO:0005524">
    <property type="term" value="F:ATP binding"/>
    <property type="evidence" value="ECO:0007669"/>
    <property type="project" value="UniProtKB-KW"/>
</dbReference>
<reference evidence="6 7" key="1">
    <citation type="submission" date="2018-08" db="EMBL/GenBank/DDBJ databases">
        <title>Aphanomyces genome sequencing and annotation.</title>
        <authorList>
            <person name="Minardi D."/>
            <person name="Oidtmann B."/>
            <person name="Van Der Giezen M."/>
            <person name="Studholme D.J."/>
        </authorList>
    </citation>
    <scope>NUCLEOTIDE SEQUENCE [LARGE SCALE GENOMIC DNA]</scope>
    <source>
        <strain evidence="6 7">Si</strain>
    </source>
</reference>
<evidence type="ECO:0000256" key="2">
    <source>
        <dbReference type="ARBA" id="ARBA00022763"/>
    </source>
</evidence>
<name>A0A418C3J1_APHAT</name>
<dbReference type="GO" id="GO:0005739">
    <property type="term" value="C:mitochondrion"/>
    <property type="evidence" value="ECO:0007669"/>
    <property type="project" value="TreeGrafter"/>
</dbReference>
<dbReference type="Pfam" id="PF05188">
    <property type="entry name" value="MutS_II"/>
    <property type="match status" value="1"/>
</dbReference>
<keyword evidence="1" id="KW-0547">Nucleotide-binding</keyword>
<organism evidence="6 7">
    <name type="scientific">Aphanomyces astaci</name>
    <name type="common">Crayfish plague agent</name>
    <dbReference type="NCBI Taxonomy" id="112090"/>
    <lineage>
        <taxon>Eukaryota</taxon>
        <taxon>Sar</taxon>
        <taxon>Stramenopiles</taxon>
        <taxon>Oomycota</taxon>
        <taxon>Saprolegniomycetes</taxon>
        <taxon>Saprolegniales</taxon>
        <taxon>Verrucalvaceae</taxon>
        <taxon>Aphanomyces</taxon>
    </lineage>
</organism>
<sequence length="546" mass="59657">MLLFQVGDFYELFSDDARRASNLLNITLTRKTKAKAGMSRERDALDIMCGFPLSSLNTYVEKLVRQHGEKVAICNQVESALAAKQRGGVGMDSLVQRQVVRVVTPGSLTEDSMLLPTQNNYLASISKEPGQATCHIAYTDISTGEFVVLTVHMDDVDSELTRLQPSELLVPAQDDVAKAQDSTWWRQRLENAMNALGTVLTFRQQGSVEFANSGASVAAASMIHEYLAYTHVGTPSSHSHACKPLSAVRQLVGRMRFDVSVWRSLELTKVTSLGYNISDTAMESQNMLTLLESMTSPLLIKCQQALMAPKALCHEDQAISTLQARYQQDTANAKLRIVRKKLQVGWCVEVPQASPVLDATFQLIQTTTKSLRYRTAALDQLNLDLNHAVEQVGASDDLASDRSTFMVEMQETATILHQATSRSLVLMDEVGRGTSVQDGLAIAQAVVEDLLTRHTRLLFATHFTELGRSMAPSSPVAYHHMQVVVDGGSLVFSHRVVPGVASASYGIEVAALAGCPAHVVDRAKALVSQQQQSTVGLRQDENGLTI</sequence>
<dbReference type="AlphaFoldDB" id="A0A418C3J1"/>
<dbReference type="Gene3D" id="3.40.50.300">
    <property type="entry name" value="P-loop containing nucleotide triphosphate hydrolases"/>
    <property type="match status" value="1"/>
</dbReference>
<dbReference type="Gene3D" id="3.30.420.110">
    <property type="entry name" value="MutS, connector domain"/>
    <property type="match status" value="1"/>
</dbReference>
<dbReference type="GO" id="GO:0006298">
    <property type="term" value="P:mismatch repair"/>
    <property type="evidence" value="ECO:0007669"/>
    <property type="project" value="InterPro"/>
</dbReference>
<evidence type="ECO:0000256" key="1">
    <source>
        <dbReference type="ARBA" id="ARBA00022741"/>
    </source>
</evidence>
<dbReference type="PANTHER" id="PTHR11361">
    <property type="entry name" value="DNA MISMATCH REPAIR PROTEIN MUTS FAMILY MEMBER"/>
    <property type="match status" value="1"/>
</dbReference>
<dbReference type="PANTHER" id="PTHR11361:SF34">
    <property type="entry name" value="DNA MISMATCH REPAIR PROTEIN MSH1, MITOCHONDRIAL"/>
    <property type="match status" value="1"/>
</dbReference>
<evidence type="ECO:0000313" key="7">
    <source>
        <dbReference type="Proteomes" id="UP000283543"/>
    </source>
</evidence>
<dbReference type="Pfam" id="PF00488">
    <property type="entry name" value="MutS_V"/>
    <property type="match status" value="1"/>
</dbReference>
<dbReference type="SUPFAM" id="SSF55271">
    <property type="entry name" value="DNA repair protein MutS, domain I"/>
    <property type="match status" value="1"/>
</dbReference>
<keyword evidence="2" id="KW-0227">DNA damage</keyword>
<dbReference type="GO" id="GO:0043504">
    <property type="term" value="P:mitochondrial DNA repair"/>
    <property type="evidence" value="ECO:0007669"/>
    <property type="project" value="TreeGrafter"/>
</dbReference>
<evidence type="ECO:0000313" key="6">
    <source>
        <dbReference type="EMBL" id="RHY62766.1"/>
    </source>
</evidence>
<accession>A0A418C3J1</accession>
<dbReference type="Gene3D" id="1.10.1420.10">
    <property type="match status" value="1"/>
</dbReference>
<dbReference type="InterPro" id="IPR007695">
    <property type="entry name" value="DNA_mismatch_repair_MutS-lik_N"/>
</dbReference>
<dbReference type="PROSITE" id="PS00486">
    <property type="entry name" value="DNA_MISMATCH_REPAIR_2"/>
    <property type="match status" value="1"/>
</dbReference>
<evidence type="ECO:0000256" key="3">
    <source>
        <dbReference type="ARBA" id="ARBA00022840"/>
    </source>
</evidence>
<dbReference type="InterPro" id="IPR045076">
    <property type="entry name" value="MutS"/>
</dbReference>
<evidence type="ECO:0000256" key="4">
    <source>
        <dbReference type="ARBA" id="ARBA00023125"/>
    </source>
</evidence>
<dbReference type="InterPro" id="IPR016151">
    <property type="entry name" value="DNA_mismatch_repair_MutS_N"/>
</dbReference>
<dbReference type="InterPro" id="IPR036678">
    <property type="entry name" value="MutS_con_dom_sf"/>
</dbReference>
<dbReference type="SUPFAM" id="SSF52540">
    <property type="entry name" value="P-loop containing nucleoside triphosphate hydrolases"/>
    <property type="match status" value="1"/>
</dbReference>
<comment type="caution">
    <text evidence="6">The sequence shown here is derived from an EMBL/GenBank/DDBJ whole genome shotgun (WGS) entry which is preliminary data.</text>
</comment>
<proteinExistence type="predicted"/>
<dbReference type="SMART" id="SM00534">
    <property type="entry name" value="MUTSac"/>
    <property type="match status" value="1"/>
</dbReference>
<keyword evidence="3" id="KW-0067">ATP-binding</keyword>
<evidence type="ECO:0000259" key="5">
    <source>
        <dbReference type="PROSITE" id="PS00486"/>
    </source>
</evidence>
<dbReference type="VEuPathDB" id="FungiDB:H257_17128"/>
<dbReference type="Pfam" id="PF05190">
    <property type="entry name" value="MutS_IV"/>
    <property type="match status" value="1"/>
</dbReference>
<protein>
    <recommendedName>
        <fullName evidence="5">DNA mismatch repair proteins mutS family domain-containing protein</fullName>
    </recommendedName>
</protein>
<keyword evidence="4" id="KW-0238">DNA-binding</keyword>
<dbReference type="GO" id="GO:0005634">
    <property type="term" value="C:nucleus"/>
    <property type="evidence" value="ECO:0007669"/>
    <property type="project" value="TreeGrafter"/>
</dbReference>
<dbReference type="InterPro" id="IPR000432">
    <property type="entry name" value="DNA_mismatch_repair_MutS_C"/>
</dbReference>
<dbReference type="Proteomes" id="UP000283543">
    <property type="component" value="Unassembled WGS sequence"/>
</dbReference>
<gene>
    <name evidence="6" type="ORF">DYB34_003543</name>
</gene>
<dbReference type="InterPro" id="IPR007861">
    <property type="entry name" value="DNA_mismatch_repair_MutS_clamp"/>
</dbReference>
<dbReference type="InterPro" id="IPR007860">
    <property type="entry name" value="DNA_mmatch_repair_MutS_con_dom"/>
</dbReference>
<dbReference type="Pfam" id="PF01624">
    <property type="entry name" value="MutS_I"/>
    <property type="match status" value="1"/>
</dbReference>
<dbReference type="Gene3D" id="3.40.1170.10">
    <property type="entry name" value="DNA repair protein MutS, domain I"/>
    <property type="match status" value="1"/>
</dbReference>
<feature type="domain" description="DNA mismatch repair proteins mutS family" evidence="5">
    <location>
        <begin position="423"/>
        <end position="439"/>
    </location>
</feature>
<dbReference type="EMBL" id="QUTB01004322">
    <property type="protein sequence ID" value="RHY62766.1"/>
    <property type="molecule type" value="Genomic_DNA"/>
</dbReference>
<dbReference type="SUPFAM" id="SSF53150">
    <property type="entry name" value="DNA repair protein MutS, domain II"/>
    <property type="match status" value="1"/>
</dbReference>